<protein>
    <submittedName>
        <fullName evidence="1">Uncharacterized protein</fullName>
    </submittedName>
</protein>
<feature type="non-terminal residue" evidence="1">
    <location>
        <position position="1"/>
    </location>
</feature>
<evidence type="ECO:0000313" key="1">
    <source>
        <dbReference type="EMBL" id="SVD77803.1"/>
    </source>
</evidence>
<proteinExistence type="predicted"/>
<name>A0A382Y3G1_9ZZZZ</name>
<dbReference type="EMBL" id="UINC01172633">
    <property type="protein sequence ID" value="SVD77803.1"/>
    <property type="molecule type" value="Genomic_DNA"/>
</dbReference>
<reference evidence="1" key="1">
    <citation type="submission" date="2018-05" db="EMBL/GenBank/DDBJ databases">
        <authorList>
            <person name="Lanie J.A."/>
            <person name="Ng W.-L."/>
            <person name="Kazmierczak K.M."/>
            <person name="Andrzejewski T.M."/>
            <person name="Davidsen T.M."/>
            <person name="Wayne K.J."/>
            <person name="Tettelin H."/>
            <person name="Glass J.I."/>
            <person name="Rusch D."/>
            <person name="Podicherti R."/>
            <person name="Tsui H.-C.T."/>
            <person name="Winkler M.E."/>
        </authorList>
    </citation>
    <scope>NUCLEOTIDE SEQUENCE</scope>
</reference>
<gene>
    <name evidence="1" type="ORF">METZ01_LOCUS430657</name>
</gene>
<organism evidence="1">
    <name type="scientific">marine metagenome</name>
    <dbReference type="NCBI Taxonomy" id="408172"/>
    <lineage>
        <taxon>unclassified sequences</taxon>
        <taxon>metagenomes</taxon>
        <taxon>ecological metagenomes</taxon>
    </lineage>
</organism>
<dbReference type="AlphaFoldDB" id="A0A382Y3G1"/>
<accession>A0A382Y3G1</accession>
<sequence length="29" mass="3323">PYHVLIGRYQAFSYDPTASVAASRFDIYN</sequence>